<feature type="transmembrane region" description="Helical" evidence="7">
    <location>
        <begin position="383"/>
        <end position="403"/>
    </location>
</feature>
<evidence type="ECO:0000256" key="6">
    <source>
        <dbReference type="ARBA" id="ARBA00038076"/>
    </source>
</evidence>
<comment type="subcellular location">
    <subcellularLocation>
        <location evidence="1">Cell membrane</location>
        <topology evidence="1">Multi-pass membrane protein</topology>
    </subcellularLocation>
</comment>
<evidence type="ECO:0000259" key="8">
    <source>
        <dbReference type="Pfam" id="PF02687"/>
    </source>
</evidence>
<feature type="transmembrane region" description="Helical" evidence="7">
    <location>
        <begin position="282"/>
        <end position="305"/>
    </location>
</feature>
<keyword evidence="5 7" id="KW-0472">Membrane</keyword>
<organism evidence="10 11">
    <name type="scientific">Bacillus seohaeanensis</name>
    <dbReference type="NCBI Taxonomy" id="284580"/>
    <lineage>
        <taxon>Bacteria</taxon>
        <taxon>Bacillati</taxon>
        <taxon>Bacillota</taxon>
        <taxon>Bacilli</taxon>
        <taxon>Bacillales</taxon>
        <taxon>Bacillaceae</taxon>
        <taxon>Bacillus</taxon>
    </lineage>
</organism>
<protein>
    <submittedName>
        <fullName evidence="10">ABC transporter permease</fullName>
    </submittedName>
</protein>
<feature type="transmembrane region" description="Helical" evidence="7">
    <location>
        <begin position="458"/>
        <end position="478"/>
    </location>
</feature>
<feature type="domain" description="ABC3 transporter permease C-terminal" evidence="8">
    <location>
        <begin position="736"/>
        <end position="852"/>
    </location>
</feature>
<dbReference type="Pfam" id="PF02687">
    <property type="entry name" value="FtsX"/>
    <property type="match status" value="2"/>
</dbReference>
<evidence type="ECO:0000259" key="9">
    <source>
        <dbReference type="Pfam" id="PF12704"/>
    </source>
</evidence>
<dbReference type="EMBL" id="JBHUMF010000031">
    <property type="protein sequence ID" value="MFD2681994.1"/>
    <property type="molecule type" value="Genomic_DNA"/>
</dbReference>
<sequence length="861" mass="96818">MNIVNKLTLRHLKENKRRTLVTIIGVIISVAMVTAVATLSISFLDLLKRQTIATDGEWHVQYKNVNPNQIAAIEKDDATKELVLSNDLGYANLEGSENENKPYLFIKQYNEQGLKDFPIEISEGRLPEKENEIVISEEIADNANVEYEIGDQLTLEIGNRYLAGEERPLLQMDPLQRNQKDTTEDLQIESTETLTIVGTIERPTWEPAWSPGYTVVGYVDQHLLDKNKDTVDALVVLNKLNRSLYEHAEKNADQLNIEKVNFHDDLLRLYGLSDNNNLNKTMFWLTAIIMFVIIIGSVALIYNAFAISVSERSRHLGMLSSVGATKKQKRNSVFFEGIVIGAMSIPLGVLAGIGGIAATFAFINTFLEGALGVSEDLEVVVTAMSILASCIISIVTIFISTYLPARKASKVSAIDAIRQTQDVKLSRKAVKTSKLIRKVFGIEAEIGLKNLKRNKRRYQATVFSLVISIVLFLTVSYFTDNLKKSLELSQANINYDIQVLGNSGNRETLESLTKLKHVTESSFIERLDLNTWIDQSDITKKLQENVKKDKSILKDGKYPYSVVLHGLDEQNFAAYAKKVGADVEKLQNPEHPSAIVIDKISYQDYETGKFIEAKTIHTKPGKVLDLYSMNYETGEETFFNKVEIGALTEEVPMGINTAGPGRIDVIVSEETMHQLANEKEEVEVQPYLYMNSSDPMATQEAIEDVKQSDMHVYNVYQRKQEEEQLIMLMSVFTYGFIVLISAISIANIFNTISTSISLRKREFAMLKSVGMTPKGFNKMINYESIFYGVKALVYGLPISIGIMYLIYMSLQSTFGYSFTLPWMSILYVIVAIFVIVSSAMLYSIKKVKKENIIDGLKQENI</sequence>
<keyword evidence="4 7" id="KW-1133">Transmembrane helix</keyword>
<feature type="transmembrane region" description="Helical" evidence="7">
    <location>
        <begin position="784"/>
        <end position="807"/>
    </location>
</feature>
<dbReference type="PANTHER" id="PTHR30572">
    <property type="entry name" value="MEMBRANE COMPONENT OF TRANSPORTER-RELATED"/>
    <property type="match status" value="1"/>
</dbReference>
<evidence type="ECO:0000256" key="5">
    <source>
        <dbReference type="ARBA" id="ARBA00023136"/>
    </source>
</evidence>
<dbReference type="InterPro" id="IPR050250">
    <property type="entry name" value="Macrolide_Exporter_MacB"/>
</dbReference>
<evidence type="ECO:0000256" key="4">
    <source>
        <dbReference type="ARBA" id="ARBA00022989"/>
    </source>
</evidence>
<evidence type="ECO:0000256" key="3">
    <source>
        <dbReference type="ARBA" id="ARBA00022692"/>
    </source>
</evidence>
<dbReference type="InterPro" id="IPR003838">
    <property type="entry name" value="ABC3_permease_C"/>
</dbReference>
<name>A0ABW5RV19_9BACI</name>
<dbReference type="RefSeq" id="WP_377936646.1">
    <property type="nucleotide sequence ID" value="NZ_JBHUMF010000031.1"/>
</dbReference>
<feature type="transmembrane region" description="Helical" evidence="7">
    <location>
        <begin position="333"/>
        <end position="363"/>
    </location>
</feature>
<accession>A0ABW5RV19</accession>
<evidence type="ECO:0000256" key="1">
    <source>
        <dbReference type="ARBA" id="ARBA00004651"/>
    </source>
</evidence>
<evidence type="ECO:0000313" key="10">
    <source>
        <dbReference type="EMBL" id="MFD2681994.1"/>
    </source>
</evidence>
<feature type="transmembrane region" description="Helical" evidence="7">
    <location>
        <begin position="20"/>
        <end position="44"/>
    </location>
</feature>
<dbReference type="Proteomes" id="UP001597506">
    <property type="component" value="Unassembled WGS sequence"/>
</dbReference>
<proteinExistence type="inferred from homology"/>
<dbReference type="PANTHER" id="PTHR30572:SF4">
    <property type="entry name" value="ABC TRANSPORTER PERMEASE YTRF"/>
    <property type="match status" value="1"/>
</dbReference>
<dbReference type="Pfam" id="PF12704">
    <property type="entry name" value="MacB_PCD"/>
    <property type="match status" value="1"/>
</dbReference>
<evidence type="ECO:0000256" key="7">
    <source>
        <dbReference type="SAM" id="Phobius"/>
    </source>
</evidence>
<reference evidence="11" key="1">
    <citation type="journal article" date="2019" name="Int. J. Syst. Evol. Microbiol.">
        <title>The Global Catalogue of Microorganisms (GCM) 10K type strain sequencing project: providing services to taxonomists for standard genome sequencing and annotation.</title>
        <authorList>
            <consortium name="The Broad Institute Genomics Platform"/>
            <consortium name="The Broad Institute Genome Sequencing Center for Infectious Disease"/>
            <person name="Wu L."/>
            <person name="Ma J."/>
        </authorList>
    </citation>
    <scope>NUCLEOTIDE SEQUENCE [LARGE SCALE GENOMIC DNA]</scope>
    <source>
        <strain evidence="11">KCTC 3913</strain>
    </source>
</reference>
<keyword evidence="2" id="KW-1003">Cell membrane</keyword>
<feature type="domain" description="ABC3 transporter permease C-terminal" evidence="8">
    <location>
        <begin position="288"/>
        <end position="412"/>
    </location>
</feature>
<feature type="domain" description="MacB-like periplasmic core" evidence="9">
    <location>
        <begin position="19"/>
        <end position="156"/>
    </location>
</feature>
<comment type="caution">
    <text evidence="10">The sequence shown here is derived from an EMBL/GenBank/DDBJ whole genome shotgun (WGS) entry which is preliminary data.</text>
</comment>
<comment type="similarity">
    <text evidence="6">Belongs to the ABC-4 integral membrane protein family.</text>
</comment>
<keyword evidence="11" id="KW-1185">Reference proteome</keyword>
<gene>
    <name evidence="10" type="ORF">ACFSUL_14730</name>
</gene>
<evidence type="ECO:0000256" key="2">
    <source>
        <dbReference type="ARBA" id="ARBA00022475"/>
    </source>
</evidence>
<evidence type="ECO:0000313" key="11">
    <source>
        <dbReference type="Proteomes" id="UP001597506"/>
    </source>
</evidence>
<feature type="transmembrane region" description="Helical" evidence="7">
    <location>
        <begin position="819"/>
        <end position="842"/>
    </location>
</feature>
<feature type="transmembrane region" description="Helical" evidence="7">
    <location>
        <begin position="725"/>
        <end position="749"/>
    </location>
</feature>
<keyword evidence="3 7" id="KW-0812">Transmembrane</keyword>
<dbReference type="InterPro" id="IPR025857">
    <property type="entry name" value="MacB_PCD"/>
</dbReference>